<feature type="transmembrane region" description="Helical" evidence="9">
    <location>
        <begin position="1521"/>
        <end position="1543"/>
    </location>
</feature>
<dbReference type="SMART" id="SM00192">
    <property type="entry name" value="LDLa"/>
    <property type="match status" value="6"/>
</dbReference>
<comment type="subcellular location">
    <subcellularLocation>
        <location evidence="1">Membrane</location>
        <topology evidence="1">Single-pass membrane protein</topology>
    </subcellularLocation>
</comment>
<dbReference type="EMBL" id="CAJOBB010000538">
    <property type="protein sequence ID" value="CAF3701375.1"/>
    <property type="molecule type" value="Genomic_DNA"/>
</dbReference>
<dbReference type="PRINTS" id="PR00261">
    <property type="entry name" value="LDLRECEPTOR"/>
</dbReference>
<dbReference type="Gene3D" id="1.20.1070.10">
    <property type="entry name" value="Rhodopsin 7-helix transmembrane proteins"/>
    <property type="match status" value="1"/>
</dbReference>
<feature type="transmembrane region" description="Helical" evidence="9">
    <location>
        <begin position="1555"/>
        <end position="1579"/>
    </location>
</feature>
<dbReference type="PANTHER" id="PTHR24270">
    <property type="entry name" value="LOW-DENSITY LIPOPROTEIN RECEPTOR-RELATED"/>
    <property type="match status" value="1"/>
</dbReference>
<evidence type="ECO:0000313" key="13">
    <source>
        <dbReference type="EMBL" id="CAF3701375.1"/>
    </source>
</evidence>
<dbReference type="PROSITE" id="PS50068">
    <property type="entry name" value="LDLRA_2"/>
    <property type="match status" value="1"/>
</dbReference>
<evidence type="ECO:0000256" key="5">
    <source>
        <dbReference type="ARBA" id="ARBA00023136"/>
    </source>
</evidence>
<comment type="caution">
    <text evidence="13">The sequence shown here is derived from an EMBL/GenBank/DDBJ whole genome shotgun (WGS) entry which is preliminary data.</text>
</comment>
<dbReference type="PROSITE" id="PS50026">
    <property type="entry name" value="EGF_3"/>
    <property type="match status" value="2"/>
</dbReference>
<dbReference type="PROSITE" id="PS01186">
    <property type="entry name" value="EGF_2"/>
    <property type="match status" value="1"/>
</dbReference>
<evidence type="ECO:0000256" key="7">
    <source>
        <dbReference type="PROSITE-ProRule" id="PRU00076"/>
    </source>
</evidence>
<dbReference type="PANTHER" id="PTHR24270:SF60">
    <property type="entry name" value="CUB AND LDLA DOMAIN, ISOFORM A-RELATED"/>
    <property type="match status" value="1"/>
</dbReference>
<feature type="domain" description="EGF-like" evidence="11">
    <location>
        <begin position="947"/>
        <end position="986"/>
    </location>
</feature>
<evidence type="ECO:0000256" key="1">
    <source>
        <dbReference type="ARBA" id="ARBA00004167"/>
    </source>
</evidence>
<dbReference type="SUPFAM" id="SSF57424">
    <property type="entry name" value="LDL receptor-like module"/>
    <property type="match status" value="2"/>
</dbReference>
<evidence type="ECO:0000256" key="3">
    <source>
        <dbReference type="ARBA" id="ARBA00022737"/>
    </source>
</evidence>
<evidence type="ECO:0000256" key="4">
    <source>
        <dbReference type="ARBA" id="ARBA00022989"/>
    </source>
</evidence>
<reference evidence="13" key="1">
    <citation type="submission" date="2021-02" db="EMBL/GenBank/DDBJ databases">
        <authorList>
            <person name="Nowell W R."/>
        </authorList>
    </citation>
    <scope>NUCLEOTIDE SEQUENCE</scope>
</reference>
<dbReference type="CDD" id="cd00054">
    <property type="entry name" value="EGF_CA"/>
    <property type="match status" value="1"/>
</dbReference>
<feature type="domain" description="EGF-like" evidence="11">
    <location>
        <begin position="1024"/>
        <end position="1067"/>
    </location>
</feature>
<accession>A0A818UP51</accession>
<dbReference type="GO" id="GO:0016192">
    <property type="term" value="P:vesicle-mediated transport"/>
    <property type="evidence" value="ECO:0007669"/>
    <property type="project" value="UniProtKB-ARBA"/>
</dbReference>
<evidence type="ECO:0000256" key="2">
    <source>
        <dbReference type="ARBA" id="ARBA00022692"/>
    </source>
</evidence>
<keyword evidence="7" id="KW-0245">EGF-like domain</keyword>
<dbReference type="InterPro" id="IPR017452">
    <property type="entry name" value="GPCR_Rhodpsn_7TM"/>
</dbReference>
<dbReference type="InterPro" id="IPR036055">
    <property type="entry name" value="LDL_receptor-like_sf"/>
</dbReference>
<keyword evidence="6 7" id="KW-1015">Disulfide bond</keyword>
<gene>
    <name evidence="13" type="ORF">KXQ929_LOCUS11067</name>
</gene>
<feature type="signal peptide" evidence="10">
    <location>
        <begin position="1"/>
        <end position="19"/>
    </location>
</feature>
<feature type="domain" description="G-protein coupled receptors family 1 profile" evidence="12">
    <location>
        <begin position="1313"/>
        <end position="1572"/>
    </location>
</feature>
<feature type="disulfide bond" evidence="7">
    <location>
        <begin position="1057"/>
        <end position="1066"/>
    </location>
</feature>
<dbReference type="InterPro" id="IPR002172">
    <property type="entry name" value="LDrepeatLR_classA_rpt"/>
</dbReference>
<keyword evidence="5 9" id="KW-0472">Membrane</keyword>
<sequence length="1602" mass="185034">MLFIKILFVLMILFLIVNSYEINLHQTEWTNINDNNNEIQHDCIHIAISTEPDTIFGHFKFVHFPKSNFRQVISLCMSEWTSNWTLQKNLSSTSFTFAKLSELNITTHQLYLWSAPIDTIESYQEYLDQLSTSNKTFLSTTLFYNCTLPRFGPSCQYSIPMAQEEEFTSLHDLIYHSYLRTIYTPLSLTCYTHLQCDLGSTMLCLDWNYICDGFVQCIDGIDEKDCWQMEINKCKQNEYRCKNGQCIPSVFFNDDFADAECLDQSDRYLKNDNTLYISSLTDAQRPTFINEDTMCLGEVGIQNPTIGMPCQRQDYLVDFMLLHTEKSMSLICWLTLSNYLGLRYRVATPQYSHNCQGESCQKPINENCPDMFYMPSVPIVFGHIYLAYSKEYLTRQKQWTNVPEYLCYNEKFCGGFNPNQKVVIFNNTICRHVQDILPGTVLTRDGNKMISAYIRQISIVLSRCNTIFRNDSAFCDKQIMYQCVNSSKCITKSRLFDRYQDCDYGDDEIIERQILTDNVCLSETSQTHFICPKTKKCISQKLIRDSNCDCEQINDDHNTCSDEDVGVKHIRELISFPAICDGFRDLAPLMIDGQNHTDETECSKWVCNNTYTRCNGFWDCFNGADEVDCYPLLLSRLNCPTHSHLCISPKTSNFICLSMDKGNDGNIDCLGATDEPQLCRNDAGIYGSRFYCKPGDPHTPLCISGSWLCSNLSVLDCANNDAQKFCKLVHTKMLFPLNGCERKEVDVKHATDEILCNLYKFTPNAEIVHFSLGKTNNSILRRPFSYVLTYYPSLPCHRGIGLDVSIVNNDKNVIRQLCLCPQNYYGNDCQYQNQRVSLTMKLQTFSDSWQTPFTIIVSLVDDSHERIIHSYEQITYLPIQNCQTKFDIYLVYSTRPKNESKQYSIHIDVYEKFSLKYRGSLLVSIPFLFLPVQRIAVLLNIPHTSFDFKSCSMDKCINGECIRYFDDPNETTFCKCHSGYTGRYCTIKHNCTCSSDSLCIGILSNNRSICVCSINTWGPRCLIPDYICQSNETCQNGGQCVPIDQHVASAEKFECICPKDFFGDHCELTSNKIILSFEKDLILPETMLIHFIEVREKNDPEKGITFKKISINRNPISIYWPRPFHIIFVELFRKNYYLVFVDKIYNESTLIEKRIKSSDHCPNIQEIFNETFAKLHLIRRIKYFHVPCQTYSPQLSCFYDEVYFCLCVDFGNQRIANCFEFNHTSKRDCSGKSICENNGQCLQDSQTCPQTSMCVCPTCFYGTQCQFTTNGYSLSLDAILGYHIQPNIDIIHQTIIIQISITLTVLMSIIGLVNGIFLLITFQNKILWKSGCAIYLLGSSITTLFTIIIFFLKFIILLLSQMTFITDRSYLNFQCIITDYFLQTSLHMDQWLNACVALERAITTIKGINFNAKKSKKIAKFNLIILFIFIVGTNMIDPIHRRLIDENNNDEKRIWCIVSYSSSIQIINKIINIFHICVPFLINIISTIIIIKKTTQLRSTAQAKEAYKKLLIQQIREHRHLLISSILLIILAIPRLIITFAAGCMKTPADSWLFLMGYFISFMPPMLSFSIFVLPSSLYKKEFRNTMNRYRQNIKSRFHFTS</sequence>
<evidence type="ECO:0000256" key="6">
    <source>
        <dbReference type="ARBA" id="ARBA00023157"/>
    </source>
</evidence>
<dbReference type="Pfam" id="PF00008">
    <property type="entry name" value="EGF"/>
    <property type="match status" value="1"/>
</dbReference>
<feature type="disulfide bond" evidence="7">
    <location>
        <begin position="951"/>
        <end position="961"/>
    </location>
</feature>
<dbReference type="PROSITE" id="PS50262">
    <property type="entry name" value="G_PROTEIN_RECEP_F1_2"/>
    <property type="match status" value="1"/>
</dbReference>
<feature type="transmembrane region" description="Helical" evidence="9">
    <location>
        <begin position="1418"/>
        <end position="1436"/>
    </location>
</feature>
<evidence type="ECO:0000256" key="9">
    <source>
        <dbReference type="SAM" id="Phobius"/>
    </source>
</evidence>
<evidence type="ECO:0000259" key="11">
    <source>
        <dbReference type="PROSITE" id="PS50026"/>
    </source>
</evidence>
<organism evidence="13 14">
    <name type="scientific">Adineta steineri</name>
    <dbReference type="NCBI Taxonomy" id="433720"/>
    <lineage>
        <taxon>Eukaryota</taxon>
        <taxon>Metazoa</taxon>
        <taxon>Spiralia</taxon>
        <taxon>Gnathifera</taxon>
        <taxon>Rotifera</taxon>
        <taxon>Eurotatoria</taxon>
        <taxon>Bdelloidea</taxon>
        <taxon>Adinetida</taxon>
        <taxon>Adinetidae</taxon>
        <taxon>Adineta</taxon>
    </lineage>
</organism>
<dbReference type="InterPro" id="IPR000742">
    <property type="entry name" value="EGF"/>
</dbReference>
<dbReference type="PROSITE" id="PS00022">
    <property type="entry name" value="EGF_1"/>
    <property type="match status" value="4"/>
</dbReference>
<keyword evidence="3" id="KW-0677">Repeat</keyword>
<dbReference type="CDD" id="cd00112">
    <property type="entry name" value="LDLa"/>
    <property type="match status" value="1"/>
</dbReference>
<feature type="chain" id="PRO_5032744395" evidence="10">
    <location>
        <begin position="20"/>
        <end position="1602"/>
    </location>
</feature>
<feature type="disulfide bond" evidence="8">
    <location>
        <begin position="211"/>
        <end position="226"/>
    </location>
</feature>
<dbReference type="SUPFAM" id="SSF57196">
    <property type="entry name" value="EGF/Laminin"/>
    <property type="match status" value="1"/>
</dbReference>
<proteinExistence type="predicted"/>
<evidence type="ECO:0000259" key="12">
    <source>
        <dbReference type="PROSITE" id="PS50262"/>
    </source>
</evidence>
<evidence type="ECO:0000313" key="14">
    <source>
        <dbReference type="Proteomes" id="UP000663868"/>
    </source>
</evidence>
<feature type="disulfide bond" evidence="7">
    <location>
        <begin position="976"/>
        <end position="985"/>
    </location>
</feature>
<keyword evidence="2 9" id="KW-0812">Transmembrane</keyword>
<feature type="transmembrane region" description="Helical" evidence="9">
    <location>
        <begin position="1470"/>
        <end position="1491"/>
    </location>
</feature>
<dbReference type="Gene3D" id="2.10.25.10">
    <property type="entry name" value="Laminin"/>
    <property type="match status" value="1"/>
</dbReference>
<dbReference type="SUPFAM" id="SSF81321">
    <property type="entry name" value="Family A G protein-coupled receptor-like"/>
    <property type="match status" value="1"/>
</dbReference>
<dbReference type="GO" id="GO:0005886">
    <property type="term" value="C:plasma membrane"/>
    <property type="evidence" value="ECO:0007669"/>
    <property type="project" value="TreeGrafter"/>
</dbReference>
<evidence type="ECO:0000256" key="8">
    <source>
        <dbReference type="PROSITE-ProRule" id="PRU00124"/>
    </source>
</evidence>
<dbReference type="InterPro" id="IPR050685">
    <property type="entry name" value="LDLR"/>
</dbReference>
<feature type="transmembrane region" description="Helical" evidence="9">
    <location>
        <begin position="1334"/>
        <end position="1359"/>
    </location>
</feature>
<dbReference type="Proteomes" id="UP000663868">
    <property type="component" value="Unassembled WGS sequence"/>
</dbReference>
<evidence type="ECO:0000256" key="10">
    <source>
        <dbReference type="SAM" id="SignalP"/>
    </source>
</evidence>
<comment type="caution">
    <text evidence="7">Lacks conserved residue(s) required for the propagation of feature annotation.</text>
</comment>
<keyword evidence="4 9" id="KW-1133">Transmembrane helix</keyword>
<keyword evidence="10" id="KW-0732">Signal</keyword>
<name>A0A818UP51_9BILA</name>
<protein>
    <submittedName>
        <fullName evidence="13">Uncharacterized protein</fullName>
    </submittedName>
</protein>
<dbReference type="SMART" id="SM00181">
    <property type="entry name" value="EGF"/>
    <property type="match status" value="3"/>
</dbReference>
<feature type="transmembrane region" description="Helical" evidence="9">
    <location>
        <begin position="1295"/>
        <end position="1322"/>
    </location>
</feature>